<evidence type="ECO:0000256" key="5">
    <source>
        <dbReference type="ARBA" id="ARBA00022842"/>
    </source>
</evidence>
<dbReference type="FunFam" id="1.10.600.10:FF:000001">
    <property type="entry name" value="Geranylgeranyl diphosphate synthase"/>
    <property type="match status" value="1"/>
</dbReference>
<comment type="caution">
    <text evidence="8">The sequence shown here is derived from an EMBL/GenBank/DDBJ whole genome shotgun (WGS) entry which is preliminary data.</text>
</comment>
<dbReference type="RefSeq" id="WP_192030422.1">
    <property type="nucleotide sequence ID" value="NZ_JACYTR010000037.1"/>
</dbReference>
<comment type="cofactor">
    <cofactor evidence="1">
        <name>Mg(2+)</name>
        <dbReference type="ChEBI" id="CHEBI:18420"/>
    </cofactor>
</comment>
<dbReference type="PANTHER" id="PTHR43281">
    <property type="entry name" value="FARNESYL DIPHOSPHATE SYNTHASE"/>
    <property type="match status" value="1"/>
</dbReference>
<dbReference type="PANTHER" id="PTHR43281:SF1">
    <property type="entry name" value="FARNESYL DIPHOSPHATE SYNTHASE"/>
    <property type="match status" value="1"/>
</dbReference>
<dbReference type="Gene3D" id="1.10.600.10">
    <property type="entry name" value="Farnesyl Diphosphate Synthase"/>
    <property type="match status" value="1"/>
</dbReference>
<evidence type="ECO:0000256" key="1">
    <source>
        <dbReference type="ARBA" id="ARBA00001946"/>
    </source>
</evidence>
<keyword evidence="4" id="KW-0479">Metal-binding</keyword>
<dbReference type="AlphaFoldDB" id="A0AAW3ZRX7"/>
<protein>
    <submittedName>
        <fullName evidence="8">Polyprenyl synthetase family protein</fullName>
    </submittedName>
</protein>
<dbReference type="PROSITE" id="PS00723">
    <property type="entry name" value="POLYPRENYL_SYNTHASE_1"/>
    <property type="match status" value="1"/>
</dbReference>
<dbReference type="SUPFAM" id="SSF48576">
    <property type="entry name" value="Terpenoid synthases"/>
    <property type="match status" value="1"/>
</dbReference>
<dbReference type="GO" id="GO:0004659">
    <property type="term" value="F:prenyltransferase activity"/>
    <property type="evidence" value="ECO:0007669"/>
    <property type="project" value="InterPro"/>
</dbReference>
<reference evidence="8 9" key="1">
    <citation type="submission" date="2020-09" db="EMBL/GenBank/DDBJ databases">
        <title>Pseudoxanthomonas sp. CAU 1598 isolated from sand of Yaerae Beach.</title>
        <authorList>
            <person name="Kim W."/>
        </authorList>
    </citation>
    <scope>NUCLEOTIDE SEQUENCE [LARGE SCALE GENOMIC DNA]</scope>
    <source>
        <strain evidence="8 9">CAU 1598</strain>
    </source>
</reference>
<keyword evidence="3 7" id="KW-0808">Transferase</keyword>
<dbReference type="Proteomes" id="UP000613768">
    <property type="component" value="Unassembled WGS sequence"/>
</dbReference>
<keyword evidence="6" id="KW-0414">Isoprene biosynthesis</keyword>
<keyword evidence="5" id="KW-0460">Magnesium</keyword>
<dbReference type="GO" id="GO:0005737">
    <property type="term" value="C:cytoplasm"/>
    <property type="evidence" value="ECO:0007669"/>
    <property type="project" value="UniProtKB-ARBA"/>
</dbReference>
<evidence type="ECO:0000313" key="9">
    <source>
        <dbReference type="Proteomes" id="UP000613768"/>
    </source>
</evidence>
<dbReference type="InterPro" id="IPR000092">
    <property type="entry name" value="Polyprenyl_synt"/>
</dbReference>
<name>A0AAW3ZRX7_9GAMM</name>
<keyword evidence="9" id="KW-1185">Reference proteome</keyword>
<dbReference type="PROSITE" id="PS00444">
    <property type="entry name" value="POLYPRENYL_SYNTHASE_2"/>
    <property type="match status" value="1"/>
</dbReference>
<comment type="similarity">
    <text evidence="2 7">Belongs to the FPP/GGPP synthase family.</text>
</comment>
<dbReference type="Pfam" id="PF00348">
    <property type="entry name" value="polyprenyl_synt"/>
    <property type="match status" value="1"/>
</dbReference>
<evidence type="ECO:0000256" key="6">
    <source>
        <dbReference type="ARBA" id="ARBA00023229"/>
    </source>
</evidence>
<dbReference type="EMBL" id="JACYTR010000037">
    <property type="protein sequence ID" value="MBD8527001.1"/>
    <property type="molecule type" value="Genomic_DNA"/>
</dbReference>
<dbReference type="InterPro" id="IPR053378">
    <property type="entry name" value="Prenyl_diphosphate_synthase"/>
</dbReference>
<proteinExistence type="inferred from homology"/>
<gene>
    <name evidence="8" type="ORF">IFO71_14765</name>
</gene>
<evidence type="ECO:0000256" key="4">
    <source>
        <dbReference type="ARBA" id="ARBA00022723"/>
    </source>
</evidence>
<dbReference type="SFLD" id="SFLDG01017">
    <property type="entry name" value="Polyprenyl_Transferase_Like"/>
    <property type="match status" value="1"/>
</dbReference>
<evidence type="ECO:0000256" key="3">
    <source>
        <dbReference type="ARBA" id="ARBA00022679"/>
    </source>
</evidence>
<sequence>MKTEFSLAAWAARAEQALDQHLPKAEAEPRRLHQAMRYAALGGGKRLRATLVYATGHVLGDAPERLDALAAAIEMIHAYSLVHDDLPAMDNDDLRRGRPTVHRAFDEATAILVGDALLTEAFAVACRSALPTERLVEIVGTLARASGSIGMCGGQAIDIAAVGQTLSLMALEDMHRRKTGALIRAAVRIAAIAGNADGAELAALDDYANALGLAFQIKDDLLDVESDSATLGKTAGKDDAANKPTYVALLGLEGARSKLRLQGEAIDQALQRLQRDSSALHAIGQWVAVRQH</sequence>
<dbReference type="GO" id="GO:0016114">
    <property type="term" value="P:terpenoid biosynthetic process"/>
    <property type="evidence" value="ECO:0007669"/>
    <property type="project" value="UniProtKB-ARBA"/>
</dbReference>
<evidence type="ECO:0000313" key="8">
    <source>
        <dbReference type="EMBL" id="MBD8527001.1"/>
    </source>
</evidence>
<accession>A0AAW3ZRX7</accession>
<dbReference type="InterPro" id="IPR033749">
    <property type="entry name" value="Polyprenyl_synt_CS"/>
</dbReference>
<organism evidence="8 9">
    <name type="scientific">Pseudomarimonas arenosa</name>
    <dbReference type="NCBI Taxonomy" id="2774145"/>
    <lineage>
        <taxon>Bacteria</taxon>
        <taxon>Pseudomonadati</taxon>
        <taxon>Pseudomonadota</taxon>
        <taxon>Gammaproteobacteria</taxon>
        <taxon>Lysobacterales</taxon>
        <taxon>Lysobacteraceae</taxon>
        <taxon>Pseudomarimonas</taxon>
    </lineage>
</organism>
<evidence type="ECO:0000256" key="2">
    <source>
        <dbReference type="ARBA" id="ARBA00006706"/>
    </source>
</evidence>
<dbReference type="NCBIfam" id="NF045485">
    <property type="entry name" value="FPPsyn"/>
    <property type="match status" value="1"/>
</dbReference>
<dbReference type="GO" id="GO:0046872">
    <property type="term" value="F:metal ion binding"/>
    <property type="evidence" value="ECO:0007669"/>
    <property type="project" value="UniProtKB-KW"/>
</dbReference>
<dbReference type="InterPro" id="IPR008949">
    <property type="entry name" value="Isoprenoid_synthase_dom_sf"/>
</dbReference>
<dbReference type="GO" id="GO:0008654">
    <property type="term" value="P:phospholipid biosynthetic process"/>
    <property type="evidence" value="ECO:0007669"/>
    <property type="project" value="UniProtKB-ARBA"/>
</dbReference>
<dbReference type="CDD" id="cd00685">
    <property type="entry name" value="Trans_IPPS_HT"/>
    <property type="match status" value="1"/>
</dbReference>
<evidence type="ECO:0000256" key="7">
    <source>
        <dbReference type="RuleBase" id="RU004466"/>
    </source>
</evidence>
<dbReference type="SFLD" id="SFLDS00005">
    <property type="entry name" value="Isoprenoid_Synthase_Type_I"/>
    <property type="match status" value="1"/>
</dbReference>